<feature type="domain" description="Cupin type-2" evidence="1">
    <location>
        <begin position="41"/>
        <end position="103"/>
    </location>
</feature>
<dbReference type="RefSeq" id="WP_034368086.1">
    <property type="nucleotide sequence ID" value="NZ_AWOR01000042.1"/>
</dbReference>
<organism evidence="2 3">
    <name type="scientific">Comamonas testosteroni</name>
    <name type="common">Pseudomonas testosteroni</name>
    <dbReference type="NCBI Taxonomy" id="285"/>
    <lineage>
        <taxon>Bacteria</taxon>
        <taxon>Pseudomonadati</taxon>
        <taxon>Pseudomonadota</taxon>
        <taxon>Betaproteobacteria</taxon>
        <taxon>Burkholderiales</taxon>
        <taxon>Comamonadaceae</taxon>
        <taxon>Comamonas</taxon>
    </lineage>
</organism>
<dbReference type="Gene3D" id="2.60.120.10">
    <property type="entry name" value="Jelly Rolls"/>
    <property type="match status" value="1"/>
</dbReference>
<evidence type="ECO:0000313" key="3">
    <source>
        <dbReference type="Proteomes" id="UP000029553"/>
    </source>
</evidence>
<gene>
    <name evidence="2" type="ORF">P353_09040</name>
</gene>
<dbReference type="InterPro" id="IPR013096">
    <property type="entry name" value="Cupin_2"/>
</dbReference>
<proteinExistence type="predicted"/>
<dbReference type="Proteomes" id="UP000029553">
    <property type="component" value="Unassembled WGS sequence"/>
</dbReference>
<dbReference type="InterPro" id="IPR011051">
    <property type="entry name" value="RmlC_Cupin_sf"/>
</dbReference>
<sequence length="110" mass="11729">MALPHAQPGVPVDVLPYGTALGNQKTTALFKSGTLEVIRLVLMAGKRVPAHQVQGELTIQCLEGRLAVIRGASRQTLSAGQLLFLPAQTMHEVEAELDSSALITIVLHSH</sequence>
<dbReference type="PANTHER" id="PTHR37694:SF1">
    <property type="entry name" value="SLR8022 PROTEIN"/>
    <property type="match status" value="1"/>
</dbReference>
<dbReference type="EMBL" id="AWOR01000042">
    <property type="protein sequence ID" value="KGH30620.1"/>
    <property type="molecule type" value="Genomic_DNA"/>
</dbReference>
<evidence type="ECO:0000259" key="1">
    <source>
        <dbReference type="Pfam" id="PF07883"/>
    </source>
</evidence>
<name>A0A096GZK7_COMTE</name>
<dbReference type="InterPro" id="IPR014710">
    <property type="entry name" value="RmlC-like_jellyroll"/>
</dbReference>
<evidence type="ECO:0000313" key="2">
    <source>
        <dbReference type="EMBL" id="KGH30620.1"/>
    </source>
</evidence>
<reference evidence="2 3" key="1">
    <citation type="submission" date="2013-09" db="EMBL/GenBank/DDBJ databases">
        <title>High correlation between genotypes and phenotypes of environmental bacteria Comamonas testosteroni strains.</title>
        <authorList>
            <person name="Liu L."/>
            <person name="Zhu W."/>
            <person name="Xia X."/>
            <person name="Xu B."/>
            <person name="Luo M."/>
            <person name="Wang G."/>
        </authorList>
    </citation>
    <scope>NUCLEOTIDE SEQUENCE [LARGE SCALE GENOMIC DNA]</scope>
    <source>
        <strain evidence="2 3">JL40</strain>
    </source>
</reference>
<dbReference type="SUPFAM" id="SSF51182">
    <property type="entry name" value="RmlC-like cupins"/>
    <property type="match status" value="1"/>
</dbReference>
<accession>A0A096GZK7</accession>
<dbReference type="Pfam" id="PF07883">
    <property type="entry name" value="Cupin_2"/>
    <property type="match status" value="1"/>
</dbReference>
<dbReference type="AlphaFoldDB" id="A0A096GZK7"/>
<protein>
    <submittedName>
        <fullName evidence="2">Cupin</fullName>
    </submittedName>
</protein>
<comment type="caution">
    <text evidence="2">The sequence shown here is derived from an EMBL/GenBank/DDBJ whole genome shotgun (WGS) entry which is preliminary data.</text>
</comment>
<dbReference type="PANTHER" id="PTHR37694">
    <property type="entry name" value="SLR8022 PROTEIN"/>
    <property type="match status" value="1"/>
</dbReference>